<evidence type="ECO:0000313" key="2">
    <source>
        <dbReference type="EMBL" id="SNX67941.1"/>
    </source>
</evidence>
<keyword evidence="1" id="KW-0472">Membrane</keyword>
<proteinExistence type="predicted"/>
<gene>
    <name evidence="2" type="ORF">SAMN05877753_102145</name>
</gene>
<keyword evidence="1" id="KW-1133">Transmembrane helix</keyword>
<sequence length="117" mass="13762">MNENGAIYPYTALFAVFFLGVCTSFLNMYVTEVALFQEMQQIETLQSLVGMTVHYIEESPVQSERKTYHYNEGIVHVNVLAGKEEKTLFQLQCITKKGATYTWELWYDRTNHTWNRY</sequence>
<evidence type="ECO:0000256" key="1">
    <source>
        <dbReference type="SAM" id="Phobius"/>
    </source>
</evidence>
<organism evidence="2 3">
    <name type="scientific">Bacillus oleivorans</name>
    <dbReference type="NCBI Taxonomy" id="1448271"/>
    <lineage>
        <taxon>Bacteria</taxon>
        <taxon>Bacillati</taxon>
        <taxon>Bacillota</taxon>
        <taxon>Bacilli</taxon>
        <taxon>Bacillales</taxon>
        <taxon>Bacillaceae</taxon>
        <taxon>Bacillus</taxon>
    </lineage>
</organism>
<feature type="transmembrane region" description="Helical" evidence="1">
    <location>
        <begin position="6"/>
        <end position="30"/>
    </location>
</feature>
<dbReference type="AlphaFoldDB" id="A0A285CK33"/>
<dbReference type="RefSeq" id="WP_097157352.1">
    <property type="nucleotide sequence ID" value="NZ_JBEPMQ010000013.1"/>
</dbReference>
<dbReference type="Proteomes" id="UP000219546">
    <property type="component" value="Unassembled WGS sequence"/>
</dbReference>
<dbReference type="EMBL" id="OAOP01000002">
    <property type="protein sequence ID" value="SNX67941.1"/>
    <property type="molecule type" value="Genomic_DNA"/>
</dbReference>
<name>A0A285CK33_9BACI</name>
<evidence type="ECO:0000313" key="3">
    <source>
        <dbReference type="Proteomes" id="UP000219546"/>
    </source>
</evidence>
<dbReference type="Pfam" id="PF14173">
    <property type="entry name" value="ComGG"/>
    <property type="match status" value="1"/>
</dbReference>
<reference evidence="2 3" key="1">
    <citation type="submission" date="2017-08" db="EMBL/GenBank/DDBJ databases">
        <authorList>
            <person name="de Groot N.N."/>
        </authorList>
    </citation>
    <scope>NUCLEOTIDE SEQUENCE [LARGE SCALE GENOMIC DNA]</scope>
    <source>
        <strain evidence="2 3">JC228</strain>
    </source>
</reference>
<protein>
    <submittedName>
        <fullName evidence="2">ComG operon protein 7 (ComGG)</fullName>
    </submittedName>
</protein>
<keyword evidence="3" id="KW-1185">Reference proteome</keyword>
<accession>A0A285CK33</accession>
<dbReference type="InterPro" id="IPR020372">
    <property type="entry name" value="Competence_ComGG"/>
</dbReference>
<keyword evidence="1" id="KW-0812">Transmembrane</keyword>